<reference evidence="3 4" key="1">
    <citation type="submission" date="2018-06" db="EMBL/GenBank/DDBJ databases">
        <title>Genomic Encyclopedia of Type Strains, Phase IV (KMG-IV): sequencing the most valuable type-strain genomes for metagenomic binning, comparative biology and taxonomic classification.</title>
        <authorList>
            <person name="Goeker M."/>
        </authorList>
    </citation>
    <scope>NUCLEOTIDE SEQUENCE [LARGE SCALE GENOMIC DNA]</scope>
    <source>
        <strain evidence="3 4">DSM 44599</strain>
    </source>
</reference>
<comment type="caution">
    <text evidence="3">The sequence shown here is derived from an EMBL/GenBank/DDBJ whole genome shotgun (WGS) entry which is preliminary data.</text>
</comment>
<dbReference type="OrthoDB" id="4559201at2"/>
<evidence type="ECO:0000313" key="3">
    <source>
        <dbReference type="EMBL" id="RBO96248.1"/>
    </source>
</evidence>
<sequence length="174" mass="18716">MRRTASALLVVAFALVTGSGLTAAEPPRTTPEDKGLALVTLTTLPDGWDGRTDLRPQLEVFGDASAHRYPDAVAPERDPDTPAKQVRGSVPKEALDEAITEIRALAEVDLGIPTSADNNSGSQIIDVMPENPGEDVHLILYSPGNDEGLTDDHKAARERFADVYRELIDAFKAE</sequence>
<dbReference type="AlphaFoldDB" id="A0A366E4C3"/>
<keyword evidence="2" id="KW-0732">Signal</keyword>
<feature type="signal peptide" evidence="2">
    <location>
        <begin position="1"/>
        <end position="23"/>
    </location>
</feature>
<evidence type="ECO:0000256" key="1">
    <source>
        <dbReference type="SAM" id="MobiDB-lite"/>
    </source>
</evidence>
<evidence type="ECO:0000313" key="4">
    <source>
        <dbReference type="Proteomes" id="UP000252586"/>
    </source>
</evidence>
<feature type="compositionally biased region" description="Basic and acidic residues" evidence="1">
    <location>
        <begin position="70"/>
        <end position="81"/>
    </location>
</feature>
<feature type="region of interest" description="Disordered" evidence="1">
    <location>
        <begin position="70"/>
        <end position="91"/>
    </location>
</feature>
<organism evidence="3 4">
    <name type="scientific">Nocardia puris</name>
    <dbReference type="NCBI Taxonomy" id="208602"/>
    <lineage>
        <taxon>Bacteria</taxon>
        <taxon>Bacillati</taxon>
        <taxon>Actinomycetota</taxon>
        <taxon>Actinomycetes</taxon>
        <taxon>Mycobacteriales</taxon>
        <taxon>Nocardiaceae</taxon>
        <taxon>Nocardia</taxon>
    </lineage>
</organism>
<gene>
    <name evidence="3" type="ORF">DFR74_101259</name>
</gene>
<feature type="chain" id="PRO_5016818364" description="Secreted protein" evidence="2">
    <location>
        <begin position="24"/>
        <end position="174"/>
    </location>
</feature>
<evidence type="ECO:0008006" key="5">
    <source>
        <dbReference type="Google" id="ProtNLM"/>
    </source>
</evidence>
<evidence type="ECO:0000256" key="2">
    <source>
        <dbReference type="SAM" id="SignalP"/>
    </source>
</evidence>
<accession>A0A366E4C3</accession>
<dbReference type="EMBL" id="QNRE01000001">
    <property type="protein sequence ID" value="RBO96248.1"/>
    <property type="molecule type" value="Genomic_DNA"/>
</dbReference>
<keyword evidence="4" id="KW-1185">Reference proteome</keyword>
<proteinExistence type="predicted"/>
<name>A0A366E4C3_9NOCA</name>
<dbReference type="RefSeq" id="WP_067513896.1">
    <property type="nucleotide sequence ID" value="NZ_QNRE01000001.1"/>
</dbReference>
<dbReference type="Proteomes" id="UP000252586">
    <property type="component" value="Unassembled WGS sequence"/>
</dbReference>
<protein>
    <recommendedName>
        <fullName evidence="5">Secreted protein</fullName>
    </recommendedName>
</protein>